<organism evidence="6">
    <name type="scientific">Ignisphaera aggregans</name>
    <dbReference type="NCBI Taxonomy" id="334771"/>
    <lineage>
        <taxon>Archaea</taxon>
        <taxon>Thermoproteota</taxon>
        <taxon>Thermoprotei</taxon>
        <taxon>Desulfurococcales</taxon>
        <taxon>Desulfurococcaceae</taxon>
        <taxon>Ignisphaera</taxon>
    </lineage>
</organism>
<dbReference type="Pfam" id="PF01381">
    <property type="entry name" value="HTH_3"/>
    <property type="match status" value="1"/>
</dbReference>
<dbReference type="HAMAP" id="MF_00584">
    <property type="entry name" value="HTH_type_cro_C1"/>
    <property type="match status" value="1"/>
</dbReference>
<gene>
    <name evidence="6" type="ORF">ENO26_02060</name>
</gene>
<dbReference type="InterPro" id="IPR010982">
    <property type="entry name" value="Lambda_DNA-bd_dom_sf"/>
</dbReference>
<keyword evidence="1 4" id="KW-0805">Transcription regulation</keyword>
<evidence type="ECO:0000256" key="1">
    <source>
        <dbReference type="ARBA" id="ARBA00023015"/>
    </source>
</evidence>
<dbReference type="GO" id="GO:0003677">
    <property type="term" value="F:DNA binding"/>
    <property type="evidence" value="ECO:0007669"/>
    <property type="project" value="UniProtKB-KW"/>
</dbReference>
<evidence type="ECO:0000259" key="5">
    <source>
        <dbReference type="PROSITE" id="PS50943"/>
    </source>
</evidence>
<sequence>MSSKPSIDDKSDNELMDELVRGRGIKVLHGIMYPPEERAVDYVVEYMNKKALVKFFKSLSSRSKLYQELKKLSEELKVSSLIIADRFNDRELLHDIIYIRNRIGIVSRITLKRYINNEKVFIYEFNGMFYIKIDNKKLKELREKKRYRTHELANMIGISAKTLREYEEGNIDMSIEKAYRFLEVLGREFEDVVREIDIFSDRIIQRDKERETSMPRKMYRKVDVDKRYKIAEKLKEYGLDVTLYNAIPSDAILSSRQPRFFISYLGKNLNSYEIEVKCRENYMFAKIFEGNPIVIADEDVDRAVLSQAEEYGITKKITDLEELAKEIIEEFRR</sequence>
<dbReference type="PROSITE" id="PS50943">
    <property type="entry name" value="HTH_CROC1"/>
    <property type="match status" value="1"/>
</dbReference>
<evidence type="ECO:0000256" key="3">
    <source>
        <dbReference type="ARBA" id="ARBA00023163"/>
    </source>
</evidence>
<evidence type="ECO:0000313" key="6">
    <source>
        <dbReference type="EMBL" id="HEM66346.1"/>
    </source>
</evidence>
<evidence type="ECO:0000256" key="2">
    <source>
        <dbReference type="ARBA" id="ARBA00023125"/>
    </source>
</evidence>
<evidence type="ECO:0000256" key="4">
    <source>
        <dbReference type="HAMAP-Rule" id="MF_00584"/>
    </source>
</evidence>
<dbReference type="InterPro" id="IPR001387">
    <property type="entry name" value="Cro/C1-type_HTH"/>
</dbReference>
<keyword evidence="2 4" id="KW-0238">DNA-binding</keyword>
<dbReference type="Gene3D" id="1.10.260.40">
    <property type="entry name" value="lambda repressor-like DNA-binding domains"/>
    <property type="match status" value="1"/>
</dbReference>
<protein>
    <recommendedName>
        <fullName evidence="4">Putative HTH-type transcriptional regulatory protein ENO26_02060</fullName>
    </recommendedName>
</protein>
<dbReference type="SMART" id="SM00530">
    <property type="entry name" value="HTH_XRE"/>
    <property type="match status" value="1"/>
</dbReference>
<dbReference type="InterPro" id="IPR059051">
    <property type="entry name" value="MTH_967_PDDEXK"/>
</dbReference>
<proteinExistence type="inferred from homology"/>
<dbReference type="EMBL" id="DSEU01000008">
    <property type="protein sequence ID" value="HEM66346.1"/>
    <property type="molecule type" value="Genomic_DNA"/>
</dbReference>
<dbReference type="GO" id="GO:0003700">
    <property type="term" value="F:DNA-binding transcription factor activity"/>
    <property type="evidence" value="ECO:0007669"/>
    <property type="project" value="UniProtKB-UniRule"/>
</dbReference>
<keyword evidence="3 4" id="KW-0804">Transcription</keyword>
<reference evidence="6" key="1">
    <citation type="journal article" date="2020" name="mSystems">
        <title>Genome- and Community-Level Interaction Insights into Carbon Utilization and Element Cycling Functions of Hydrothermarchaeota in Hydrothermal Sediment.</title>
        <authorList>
            <person name="Zhou Z."/>
            <person name="Liu Y."/>
            <person name="Xu W."/>
            <person name="Pan J."/>
            <person name="Luo Z.H."/>
            <person name="Li M."/>
        </authorList>
    </citation>
    <scope>NUCLEOTIDE SEQUENCE [LARGE SCALE GENOMIC DNA]</scope>
    <source>
        <strain evidence="6">SpSt-125</strain>
    </source>
</reference>
<accession>A0A7J2U0Y9</accession>
<dbReference type="Pfam" id="PF26553">
    <property type="entry name" value="PDDEXK_19"/>
    <property type="match status" value="1"/>
</dbReference>
<feature type="domain" description="HTH cro/C1-type" evidence="5">
    <location>
        <begin position="138"/>
        <end position="192"/>
    </location>
</feature>
<dbReference type="SUPFAM" id="SSF47413">
    <property type="entry name" value="lambda repressor-like DNA-binding domains"/>
    <property type="match status" value="1"/>
</dbReference>
<comment type="caution">
    <text evidence="6">The sequence shown here is derived from an EMBL/GenBank/DDBJ whole genome shotgun (WGS) entry which is preliminary data.</text>
</comment>
<dbReference type="InterPro" id="IPR020886">
    <property type="entry name" value="MTH_967-like"/>
</dbReference>
<name>A0A7J2U0Y9_9CREN</name>
<dbReference type="AlphaFoldDB" id="A0A7J2U0Y9"/>